<proteinExistence type="predicted"/>
<organism evidence="7 8">
    <name type="scientific">Viridothelium virens</name>
    <name type="common">Speckled blister lichen</name>
    <name type="synonym">Trypethelium virens</name>
    <dbReference type="NCBI Taxonomy" id="1048519"/>
    <lineage>
        <taxon>Eukaryota</taxon>
        <taxon>Fungi</taxon>
        <taxon>Dikarya</taxon>
        <taxon>Ascomycota</taxon>
        <taxon>Pezizomycotina</taxon>
        <taxon>Dothideomycetes</taxon>
        <taxon>Dothideomycetes incertae sedis</taxon>
        <taxon>Trypetheliales</taxon>
        <taxon>Trypetheliaceae</taxon>
        <taxon>Viridothelium</taxon>
    </lineage>
</organism>
<keyword evidence="8" id="KW-1185">Reference proteome</keyword>
<evidence type="ECO:0000256" key="1">
    <source>
        <dbReference type="ARBA" id="ARBA00022630"/>
    </source>
</evidence>
<protein>
    <submittedName>
        <fullName evidence="7">FAD/NAD(P)-binding domain-containing protein</fullName>
    </submittedName>
</protein>
<dbReference type="Gene3D" id="3.50.50.60">
    <property type="entry name" value="FAD/NAD(P)-binding domain"/>
    <property type="match status" value="1"/>
</dbReference>
<dbReference type="InterPro" id="IPR002938">
    <property type="entry name" value="FAD-bd"/>
</dbReference>
<keyword evidence="4" id="KW-0812">Transmembrane</keyword>
<evidence type="ECO:0000256" key="4">
    <source>
        <dbReference type="SAM" id="Phobius"/>
    </source>
</evidence>
<dbReference type="SUPFAM" id="SSF54373">
    <property type="entry name" value="FAD-linked reductases, C-terminal domain"/>
    <property type="match status" value="1"/>
</dbReference>
<dbReference type="Pfam" id="PF01494">
    <property type="entry name" value="FAD_binding_3"/>
    <property type="match status" value="1"/>
</dbReference>
<evidence type="ECO:0000313" key="8">
    <source>
        <dbReference type="Proteomes" id="UP000800092"/>
    </source>
</evidence>
<sequence>MTTCSGKEDEEIGDTPPLTIAIIGGGIVGVVLAHGLLKRGVRVAVYERALNFHEIGAGFAFTGVARDCMARLSGAVIEAMHRVGVPNKRPFDNYWDGYHLTASHAQQQHAGNEVQADVDPDGTSCELLFTRPNHQLAFWGCLRASFLEQLASLLPPGVAHFDKELVDHSDPPEGPVTLTFKDGTTATADALIGCDGLRSRVRAQLLTPHVPHAVNPRYTHKRCYRAVVPLSEGERVLGAYKANNQCMHVGPGAHVLTYPVGEAMLNIVLFITDQSDWPDPVRMTAPGSRADALAALSDWGPAVRGLAALLPTEPLVWGIFDMFDHPTPWYARQRVCLLGDAAHAAAPHHGAGAGFGVEDALALATAVEEALRTINATGRGAERDMVVSKAEALTAAFQAFNDVRYERTQWLVRSSREAGEIYEWRYPPSGSDPAKLKTELDERFKIIWDFDVDKMVDETRSAYHRRVGDNQLVN</sequence>
<gene>
    <name evidence="7" type="ORF">EV356DRAFT_513621</name>
</gene>
<dbReference type="GO" id="GO:0016491">
    <property type="term" value="F:oxidoreductase activity"/>
    <property type="evidence" value="ECO:0007669"/>
    <property type="project" value="UniProtKB-KW"/>
</dbReference>
<evidence type="ECO:0000259" key="5">
    <source>
        <dbReference type="Pfam" id="PF01266"/>
    </source>
</evidence>
<dbReference type="GO" id="GO:0044550">
    <property type="term" value="P:secondary metabolite biosynthetic process"/>
    <property type="evidence" value="ECO:0007669"/>
    <property type="project" value="TreeGrafter"/>
</dbReference>
<keyword evidence="4" id="KW-1133">Transmembrane helix</keyword>
<dbReference type="InterPro" id="IPR006076">
    <property type="entry name" value="FAD-dep_OxRdtase"/>
</dbReference>
<evidence type="ECO:0000256" key="2">
    <source>
        <dbReference type="ARBA" id="ARBA00022827"/>
    </source>
</evidence>
<dbReference type="InterPro" id="IPR051104">
    <property type="entry name" value="FAD_monoxygenase"/>
</dbReference>
<dbReference type="GO" id="GO:0071949">
    <property type="term" value="F:FAD binding"/>
    <property type="evidence" value="ECO:0007669"/>
    <property type="project" value="InterPro"/>
</dbReference>
<keyword evidence="4" id="KW-0472">Membrane</keyword>
<dbReference type="OrthoDB" id="10021397at2759"/>
<name>A0A6A6HC87_VIRVR</name>
<dbReference type="InterPro" id="IPR036188">
    <property type="entry name" value="FAD/NAD-bd_sf"/>
</dbReference>
<feature type="transmembrane region" description="Helical" evidence="4">
    <location>
        <begin position="18"/>
        <end position="37"/>
    </location>
</feature>
<accession>A0A6A6HC87</accession>
<keyword evidence="2" id="KW-0274">FAD</keyword>
<dbReference type="PANTHER" id="PTHR46720">
    <property type="entry name" value="HYDROXYLASE, PUTATIVE (AFU_ORTHOLOGUE AFUA_3G01460)-RELATED"/>
    <property type="match status" value="1"/>
</dbReference>
<dbReference type="PANTHER" id="PTHR46720:SF3">
    <property type="entry name" value="FAD-BINDING DOMAIN-CONTAINING PROTEIN-RELATED"/>
    <property type="match status" value="1"/>
</dbReference>
<feature type="domain" description="FAD dependent oxidoreductase" evidence="5">
    <location>
        <begin position="20"/>
        <end position="65"/>
    </location>
</feature>
<keyword evidence="1" id="KW-0285">Flavoprotein</keyword>
<dbReference type="Proteomes" id="UP000800092">
    <property type="component" value="Unassembled WGS sequence"/>
</dbReference>
<evidence type="ECO:0000256" key="3">
    <source>
        <dbReference type="ARBA" id="ARBA00023002"/>
    </source>
</evidence>
<dbReference type="EMBL" id="ML991789">
    <property type="protein sequence ID" value="KAF2235734.1"/>
    <property type="molecule type" value="Genomic_DNA"/>
</dbReference>
<dbReference type="SUPFAM" id="SSF51905">
    <property type="entry name" value="FAD/NAD(P)-binding domain"/>
    <property type="match status" value="1"/>
</dbReference>
<evidence type="ECO:0000313" key="7">
    <source>
        <dbReference type="EMBL" id="KAF2235734.1"/>
    </source>
</evidence>
<feature type="domain" description="FAD-binding" evidence="6">
    <location>
        <begin position="320"/>
        <end position="372"/>
    </location>
</feature>
<reference evidence="7" key="1">
    <citation type="journal article" date="2020" name="Stud. Mycol.">
        <title>101 Dothideomycetes genomes: a test case for predicting lifestyles and emergence of pathogens.</title>
        <authorList>
            <person name="Haridas S."/>
            <person name="Albert R."/>
            <person name="Binder M."/>
            <person name="Bloem J."/>
            <person name="Labutti K."/>
            <person name="Salamov A."/>
            <person name="Andreopoulos B."/>
            <person name="Baker S."/>
            <person name="Barry K."/>
            <person name="Bills G."/>
            <person name="Bluhm B."/>
            <person name="Cannon C."/>
            <person name="Castanera R."/>
            <person name="Culley D."/>
            <person name="Daum C."/>
            <person name="Ezra D."/>
            <person name="Gonzalez J."/>
            <person name="Henrissat B."/>
            <person name="Kuo A."/>
            <person name="Liang C."/>
            <person name="Lipzen A."/>
            <person name="Lutzoni F."/>
            <person name="Magnuson J."/>
            <person name="Mondo S."/>
            <person name="Nolan M."/>
            <person name="Ohm R."/>
            <person name="Pangilinan J."/>
            <person name="Park H.-J."/>
            <person name="Ramirez L."/>
            <person name="Alfaro M."/>
            <person name="Sun H."/>
            <person name="Tritt A."/>
            <person name="Yoshinaga Y."/>
            <person name="Zwiers L.-H."/>
            <person name="Turgeon B."/>
            <person name="Goodwin S."/>
            <person name="Spatafora J."/>
            <person name="Crous P."/>
            <person name="Grigoriev I."/>
        </authorList>
    </citation>
    <scope>NUCLEOTIDE SEQUENCE</scope>
    <source>
        <strain evidence="7">Tuck. ex Michener</strain>
    </source>
</reference>
<evidence type="ECO:0000259" key="6">
    <source>
        <dbReference type="Pfam" id="PF01494"/>
    </source>
</evidence>
<keyword evidence="3" id="KW-0560">Oxidoreductase</keyword>
<dbReference type="AlphaFoldDB" id="A0A6A6HC87"/>
<dbReference type="PRINTS" id="PR00420">
    <property type="entry name" value="RNGMNOXGNASE"/>
</dbReference>
<dbReference type="Pfam" id="PF01266">
    <property type="entry name" value="DAO"/>
    <property type="match status" value="1"/>
</dbReference>